<reference evidence="2 3" key="1">
    <citation type="journal article" date="2016" name="Appl. Microbiol. Biotechnol.">
        <title>Characterization of T-DNA insertion mutants with decreased virulence in the entomopathogenic fungus Beauveria bassiana JEF-007.</title>
        <authorList>
            <person name="Kim S."/>
            <person name="Lee S.J."/>
            <person name="Nai Y.S."/>
            <person name="Yu J.S."/>
            <person name="Lee M.R."/>
            <person name="Yang Y.T."/>
            <person name="Kim J.S."/>
        </authorList>
    </citation>
    <scope>NUCLEOTIDE SEQUENCE [LARGE SCALE GENOMIC DNA]</scope>
    <source>
        <strain evidence="2 3">JEF-007</strain>
    </source>
</reference>
<sequence length="205" mass="23485">MANQSSTKFDNFSKLPSGLVHTSLEVTKYAGDYLKLEKDKSWYDWKSFKQSLDQYKGEDLTFDKYKEVTIDQHERTVKIMVDQIVNYLVDVLSITLGAAEIKALTATIQATFTTLKEKSSHGWLNFNKSSNGTNSSWEYRIQFAFPNPDIPDYFYALITTIKLEADITDESEWWGLVASSSKNFSAEIKAMELIVKEGFKDPNRN</sequence>
<dbReference type="InterPro" id="IPR001615">
    <property type="entry name" value="Endotoxin_CytB"/>
</dbReference>
<dbReference type="GO" id="GO:0030435">
    <property type="term" value="P:sporulation resulting in formation of a cellular spore"/>
    <property type="evidence" value="ECO:0007669"/>
    <property type="project" value="UniProtKB-KW"/>
</dbReference>
<protein>
    <recommendedName>
        <fullName evidence="4">Delta-endotoxin CytB</fullName>
    </recommendedName>
</protein>
<keyword evidence="1" id="KW-0749">Sporulation</keyword>
<name>A0A2N6N8V2_BEABA</name>
<evidence type="ECO:0000313" key="3">
    <source>
        <dbReference type="Proteomes" id="UP000235728"/>
    </source>
</evidence>
<evidence type="ECO:0000256" key="1">
    <source>
        <dbReference type="ARBA" id="ARBA00022969"/>
    </source>
</evidence>
<dbReference type="Proteomes" id="UP000235728">
    <property type="component" value="Unassembled WGS sequence"/>
</dbReference>
<dbReference type="Gene3D" id="3.40.198.10">
    <property type="entry name" value="Delta-endotoxin CytB-like"/>
    <property type="match status" value="1"/>
</dbReference>
<dbReference type="Pfam" id="PF01338">
    <property type="entry name" value="Bac_thur_toxin"/>
    <property type="match status" value="1"/>
</dbReference>
<dbReference type="OMA" id="GKKHFDW"/>
<evidence type="ECO:0000313" key="2">
    <source>
        <dbReference type="EMBL" id="PMB63700.1"/>
    </source>
</evidence>
<organism evidence="2 3">
    <name type="scientific">Beauveria bassiana</name>
    <name type="common">White muscardine disease fungus</name>
    <name type="synonym">Tritirachium shiotae</name>
    <dbReference type="NCBI Taxonomy" id="176275"/>
    <lineage>
        <taxon>Eukaryota</taxon>
        <taxon>Fungi</taxon>
        <taxon>Dikarya</taxon>
        <taxon>Ascomycota</taxon>
        <taxon>Pezizomycotina</taxon>
        <taxon>Sordariomycetes</taxon>
        <taxon>Hypocreomycetidae</taxon>
        <taxon>Hypocreales</taxon>
        <taxon>Cordycipitaceae</taxon>
        <taxon>Beauveria</taxon>
    </lineage>
</organism>
<dbReference type="SUPFAM" id="SSF55676">
    <property type="entry name" value="CytB endotoxin-like"/>
    <property type="match status" value="1"/>
</dbReference>
<gene>
    <name evidence="2" type="ORF">BM221_010442</name>
</gene>
<dbReference type="EMBL" id="MRVG01000017">
    <property type="protein sequence ID" value="PMB63700.1"/>
    <property type="molecule type" value="Genomic_DNA"/>
</dbReference>
<dbReference type="GO" id="GO:0005576">
    <property type="term" value="C:extracellular region"/>
    <property type="evidence" value="ECO:0007669"/>
    <property type="project" value="InterPro"/>
</dbReference>
<comment type="caution">
    <text evidence="2">The sequence shown here is derived from an EMBL/GenBank/DDBJ whole genome shotgun (WGS) entry which is preliminary data.</text>
</comment>
<dbReference type="InterPro" id="IPR035918">
    <property type="entry name" value="CytB_endotoxin-like_sf"/>
</dbReference>
<accession>A0A2N6N8V2</accession>
<evidence type="ECO:0008006" key="4">
    <source>
        <dbReference type="Google" id="ProtNLM"/>
    </source>
</evidence>
<proteinExistence type="predicted"/>
<dbReference type="AlphaFoldDB" id="A0A2N6N8V2"/>